<organism evidence="1 2">
    <name type="scientific">Lucilia cuprina</name>
    <name type="common">Green bottle fly</name>
    <name type="synonym">Australian sheep blowfly</name>
    <dbReference type="NCBI Taxonomy" id="7375"/>
    <lineage>
        <taxon>Eukaryota</taxon>
        <taxon>Metazoa</taxon>
        <taxon>Ecdysozoa</taxon>
        <taxon>Arthropoda</taxon>
        <taxon>Hexapoda</taxon>
        <taxon>Insecta</taxon>
        <taxon>Pterygota</taxon>
        <taxon>Neoptera</taxon>
        <taxon>Endopterygota</taxon>
        <taxon>Diptera</taxon>
        <taxon>Brachycera</taxon>
        <taxon>Muscomorpha</taxon>
        <taxon>Oestroidea</taxon>
        <taxon>Calliphoridae</taxon>
        <taxon>Luciliinae</taxon>
        <taxon>Lucilia</taxon>
    </lineage>
</organism>
<evidence type="ECO:0000313" key="1">
    <source>
        <dbReference type="EMBL" id="KNC26968.1"/>
    </source>
</evidence>
<evidence type="ECO:0000313" key="2">
    <source>
        <dbReference type="Proteomes" id="UP000037069"/>
    </source>
</evidence>
<name>A0A0L0C3Q7_LUCCU</name>
<dbReference type="EMBL" id="JRES01000943">
    <property type="protein sequence ID" value="KNC26968.1"/>
    <property type="molecule type" value="Genomic_DNA"/>
</dbReference>
<keyword evidence="2" id="KW-1185">Reference proteome</keyword>
<dbReference type="AlphaFoldDB" id="A0A0L0C3Q7"/>
<dbReference type="Proteomes" id="UP000037069">
    <property type="component" value="Unassembled WGS sequence"/>
</dbReference>
<gene>
    <name evidence="1" type="ORF">FF38_09264</name>
</gene>
<sequence length="178" mass="20065">MTCKFLRSLCKCDLAVVIRLPPSCVPNISICPIHEPSIKNHTWVSIGGSPPASSSKTFQLGFSLRRPATTEPALPEPTTTKSTKLEKPESKQLSLNLVSEFRNRFLRYRVLRNKNILPYLRPYKSTATSSLCDLQKLTFQFLYFSINLRSSGVYRAWIYLFNPSKARNTTSTSSGADI</sequence>
<proteinExistence type="predicted"/>
<accession>A0A0L0C3Q7</accession>
<reference evidence="1 2" key="1">
    <citation type="journal article" date="2015" name="Nat. Commun.">
        <title>Lucilia cuprina genome unlocks parasitic fly biology to underpin future interventions.</title>
        <authorList>
            <person name="Anstead C.A."/>
            <person name="Korhonen P.K."/>
            <person name="Young N.D."/>
            <person name="Hall R.S."/>
            <person name="Jex A.R."/>
            <person name="Murali S.C."/>
            <person name="Hughes D.S."/>
            <person name="Lee S.F."/>
            <person name="Perry T."/>
            <person name="Stroehlein A.J."/>
            <person name="Ansell B.R."/>
            <person name="Breugelmans B."/>
            <person name="Hofmann A."/>
            <person name="Qu J."/>
            <person name="Dugan S."/>
            <person name="Lee S.L."/>
            <person name="Chao H."/>
            <person name="Dinh H."/>
            <person name="Han Y."/>
            <person name="Doddapaneni H.V."/>
            <person name="Worley K.C."/>
            <person name="Muzny D.M."/>
            <person name="Ioannidis P."/>
            <person name="Waterhouse R.M."/>
            <person name="Zdobnov E.M."/>
            <person name="James P.J."/>
            <person name="Bagnall N.H."/>
            <person name="Kotze A.C."/>
            <person name="Gibbs R.A."/>
            <person name="Richards S."/>
            <person name="Batterham P."/>
            <person name="Gasser R.B."/>
        </authorList>
    </citation>
    <scope>NUCLEOTIDE SEQUENCE [LARGE SCALE GENOMIC DNA]</scope>
    <source>
        <strain evidence="1 2">LS</strain>
        <tissue evidence="1">Full body</tissue>
    </source>
</reference>
<comment type="caution">
    <text evidence="1">The sequence shown here is derived from an EMBL/GenBank/DDBJ whole genome shotgun (WGS) entry which is preliminary data.</text>
</comment>
<protein>
    <submittedName>
        <fullName evidence="1">Uncharacterized protein</fullName>
    </submittedName>
</protein>